<dbReference type="GO" id="GO:0005730">
    <property type="term" value="C:nucleolus"/>
    <property type="evidence" value="ECO:0007669"/>
    <property type="project" value="TreeGrafter"/>
</dbReference>
<dbReference type="AlphaFoldDB" id="A0A4Z1FV35"/>
<evidence type="ECO:0000256" key="5">
    <source>
        <dbReference type="ARBA" id="ARBA00022517"/>
    </source>
</evidence>
<keyword evidence="4" id="KW-0963">Cytoplasm</keyword>
<feature type="region of interest" description="Disordered" evidence="7">
    <location>
        <begin position="118"/>
        <end position="160"/>
    </location>
</feature>
<dbReference type="GO" id="GO:0005737">
    <property type="term" value="C:cytoplasm"/>
    <property type="evidence" value="ECO:0007669"/>
    <property type="project" value="UniProtKB-SubCell"/>
</dbReference>
<proteinExistence type="predicted"/>
<dbReference type="GO" id="GO:0000055">
    <property type="term" value="P:ribosomal large subunit export from nucleus"/>
    <property type="evidence" value="ECO:0007669"/>
    <property type="project" value="TreeGrafter"/>
</dbReference>
<evidence type="ECO:0000256" key="1">
    <source>
        <dbReference type="ARBA" id="ARBA00004123"/>
    </source>
</evidence>
<dbReference type="Pfam" id="PF09135">
    <property type="entry name" value="Alb1"/>
    <property type="match status" value="1"/>
</dbReference>
<dbReference type="InterPro" id="IPR022784">
    <property type="entry name" value="Ribosome_bgen_Alb1"/>
</dbReference>
<name>A0A4Z1FV35_9HELO</name>
<evidence type="ECO:0000256" key="2">
    <source>
        <dbReference type="ARBA" id="ARBA00004496"/>
    </source>
</evidence>
<dbReference type="EMBL" id="PQXI01000024">
    <property type="protein sequence ID" value="TGO28674.1"/>
    <property type="molecule type" value="Genomic_DNA"/>
</dbReference>
<evidence type="ECO:0000256" key="6">
    <source>
        <dbReference type="ARBA" id="ARBA00023242"/>
    </source>
</evidence>
<evidence type="ECO:0000256" key="7">
    <source>
        <dbReference type="SAM" id="MobiDB-lite"/>
    </source>
</evidence>
<protein>
    <recommendedName>
        <fullName evidence="10">Ribosome biogenesis protein Alb1</fullName>
    </recommendedName>
</protein>
<dbReference type="PANTHER" id="PTHR28280">
    <property type="entry name" value="SHUTTLING PRE-60S FACTOR ECM1"/>
    <property type="match status" value="1"/>
</dbReference>
<keyword evidence="6" id="KW-0539">Nucleus</keyword>
<evidence type="ECO:0000256" key="4">
    <source>
        <dbReference type="ARBA" id="ARBA00022490"/>
    </source>
</evidence>
<feature type="compositionally biased region" description="Basic residues" evidence="7">
    <location>
        <begin position="59"/>
        <end position="76"/>
    </location>
</feature>
<evidence type="ECO:0008006" key="10">
    <source>
        <dbReference type="Google" id="ProtNLM"/>
    </source>
</evidence>
<gene>
    <name evidence="8" type="ORF">BPAE_0024g00190</name>
</gene>
<dbReference type="GO" id="GO:0030687">
    <property type="term" value="C:preribosome, large subunit precursor"/>
    <property type="evidence" value="ECO:0007669"/>
    <property type="project" value="TreeGrafter"/>
</dbReference>
<keyword evidence="3" id="KW-0813">Transport</keyword>
<evidence type="ECO:0000313" key="8">
    <source>
        <dbReference type="EMBL" id="TGO28674.1"/>
    </source>
</evidence>
<feature type="compositionally biased region" description="Acidic residues" evidence="7">
    <location>
        <begin position="128"/>
        <end position="154"/>
    </location>
</feature>
<evidence type="ECO:0000313" key="9">
    <source>
        <dbReference type="Proteomes" id="UP000297910"/>
    </source>
</evidence>
<reference evidence="8 9" key="1">
    <citation type="submission" date="2017-12" db="EMBL/GenBank/DDBJ databases">
        <title>Comparative genomics of Botrytis spp.</title>
        <authorList>
            <person name="Valero-Jimenez C.A."/>
            <person name="Tapia P."/>
            <person name="Veloso J."/>
            <person name="Silva-Moreno E."/>
            <person name="Staats M."/>
            <person name="Valdes J.H."/>
            <person name="Van Kan J.A.L."/>
        </authorList>
    </citation>
    <scope>NUCLEOTIDE SEQUENCE [LARGE SCALE GENOMIC DNA]</scope>
    <source>
        <strain evidence="8 9">Bp0003</strain>
    </source>
</reference>
<accession>A0A4Z1FV35</accession>
<comment type="subcellular location">
    <subcellularLocation>
        <location evidence="2">Cytoplasm</location>
    </subcellularLocation>
    <subcellularLocation>
        <location evidence="1">Nucleus</location>
    </subcellularLocation>
</comment>
<feature type="compositionally biased region" description="Basic and acidic residues" evidence="7">
    <location>
        <begin position="77"/>
        <end position="102"/>
    </location>
</feature>
<comment type="caution">
    <text evidence="8">The sequence shown here is derived from an EMBL/GenBank/DDBJ whole genome shotgun (WGS) entry which is preliminary data.</text>
</comment>
<dbReference type="PANTHER" id="PTHR28280:SF1">
    <property type="entry name" value="SHUTTLING PRE-60S FACTOR ECM1"/>
    <property type="match status" value="1"/>
</dbReference>
<sequence>MGKTAPLKNKASTSVRSRAAKRASSPSIDTDKSLKNVKAPAETVYNPQILSPHQGAGVSKKKSGRQLSSKAKKRQNKGMDRAEAVMDRTSTKIEKSKYRGRNVQERAKTWEALNKKAQEAVQAAMDKENEENEVSEEEGDVDVEDDQSQGEIEMDGTSVAPVAPIAPAVLQSAPLPTPVEDEEEIL</sequence>
<organism evidence="8 9">
    <name type="scientific">Botrytis paeoniae</name>
    <dbReference type="NCBI Taxonomy" id="278948"/>
    <lineage>
        <taxon>Eukaryota</taxon>
        <taxon>Fungi</taxon>
        <taxon>Dikarya</taxon>
        <taxon>Ascomycota</taxon>
        <taxon>Pezizomycotina</taxon>
        <taxon>Leotiomycetes</taxon>
        <taxon>Helotiales</taxon>
        <taxon>Sclerotiniaceae</taxon>
        <taxon>Botrytis</taxon>
    </lineage>
</organism>
<dbReference type="InterPro" id="IPR053278">
    <property type="entry name" value="Pre-60S_factor_ECM1"/>
</dbReference>
<dbReference type="Proteomes" id="UP000297910">
    <property type="component" value="Unassembled WGS sequence"/>
</dbReference>
<evidence type="ECO:0000256" key="3">
    <source>
        <dbReference type="ARBA" id="ARBA00022448"/>
    </source>
</evidence>
<keyword evidence="9" id="KW-1185">Reference proteome</keyword>
<feature type="region of interest" description="Disordered" evidence="7">
    <location>
        <begin position="1"/>
        <end position="102"/>
    </location>
</feature>
<keyword evidence="5" id="KW-0690">Ribosome biogenesis</keyword>
<feature type="compositionally biased region" description="Low complexity" evidence="7">
    <location>
        <begin position="11"/>
        <end position="27"/>
    </location>
</feature>